<feature type="domain" description="Ferric reductase NAD binding" evidence="18">
    <location>
        <begin position="189"/>
        <end position="445"/>
    </location>
</feature>
<keyword evidence="14 17" id="KW-0472">Membrane</keyword>
<evidence type="ECO:0000256" key="4">
    <source>
        <dbReference type="ARBA" id="ARBA00022448"/>
    </source>
</evidence>
<comment type="similarity">
    <text evidence="3">Belongs to the ferric reductase (FRE) family.</text>
</comment>
<dbReference type="GO" id="GO:0046872">
    <property type="term" value="F:metal ion binding"/>
    <property type="evidence" value="ECO:0007669"/>
    <property type="project" value="UniProtKB-KW"/>
</dbReference>
<dbReference type="FunFam" id="3.40.50.80:FF:000039">
    <property type="entry name" value="Ferric reduction oxidase 3"/>
    <property type="match status" value="1"/>
</dbReference>
<evidence type="ECO:0000256" key="10">
    <source>
        <dbReference type="ARBA" id="ARBA00022989"/>
    </source>
</evidence>
<evidence type="ECO:0000313" key="20">
    <source>
        <dbReference type="Proteomes" id="UP000516437"/>
    </source>
</evidence>
<evidence type="ECO:0000256" key="13">
    <source>
        <dbReference type="ARBA" id="ARBA00023065"/>
    </source>
</evidence>
<keyword evidence="9" id="KW-0249">Electron transport</keyword>
<protein>
    <recommendedName>
        <fullName evidence="16">ferric-chelate reductase (NADH)</fullName>
        <ecNumber evidence="16">1.16.1.7</ecNumber>
    </recommendedName>
</protein>
<name>A0A6A1W5T7_9ROSI</name>
<comment type="subcellular location">
    <subcellularLocation>
        <location evidence="2">Membrane</location>
        <topology evidence="2">Multi-pass membrane protein</topology>
    </subcellularLocation>
</comment>
<feature type="transmembrane region" description="Helical" evidence="17">
    <location>
        <begin position="109"/>
        <end position="132"/>
    </location>
</feature>
<keyword evidence="11" id="KW-0560">Oxidoreductase</keyword>
<dbReference type="PANTHER" id="PTHR11972">
    <property type="entry name" value="NADPH OXIDASE"/>
    <property type="match status" value="1"/>
</dbReference>
<accession>A0A6A1W5T7</accession>
<keyword evidence="20" id="KW-1185">Reference proteome</keyword>
<feature type="transmembrane region" description="Helical" evidence="17">
    <location>
        <begin position="70"/>
        <end position="89"/>
    </location>
</feature>
<evidence type="ECO:0000313" key="19">
    <source>
        <dbReference type="EMBL" id="KAB1219477.1"/>
    </source>
</evidence>
<feature type="transmembrane region" description="Helical" evidence="17">
    <location>
        <begin position="28"/>
        <end position="50"/>
    </location>
</feature>
<organism evidence="19 20">
    <name type="scientific">Morella rubra</name>
    <name type="common">Chinese bayberry</name>
    <dbReference type="NCBI Taxonomy" id="262757"/>
    <lineage>
        <taxon>Eukaryota</taxon>
        <taxon>Viridiplantae</taxon>
        <taxon>Streptophyta</taxon>
        <taxon>Embryophyta</taxon>
        <taxon>Tracheophyta</taxon>
        <taxon>Spermatophyta</taxon>
        <taxon>Magnoliopsida</taxon>
        <taxon>eudicotyledons</taxon>
        <taxon>Gunneridae</taxon>
        <taxon>Pentapetalae</taxon>
        <taxon>rosids</taxon>
        <taxon>fabids</taxon>
        <taxon>Fagales</taxon>
        <taxon>Myricaceae</taxon>
        <taxon>Morella</taxon>
    </lineage>
</organism>
<dbReference type="GO" id="GO:0005886">
    <property type="term" value="C:plasma membrane"/>
    <property type="evidence" value="ECO:0007669"/>
    <property type="project" value="TreeGrafter"/>
</dbReference>
<dbReference type="SUPFAM" id="SSF52343">
    <property type="entry name" value="Ferredoxin reductase-like, C-terminal NADP-linked domain"/>
    <property type="match status" value="1"/>
</dbReference>
<evidence type="ECO:0000256" key="9">
    <source>
        <dbReference type="ARBA" id="ARBA00022982"/>
    </source>
</evidence>
<keyword evidence="5" id="KW-0285">Flavoprotein</keyword>
<keyword evidence="10 17" id="KW-1133">Transmembrane helix</keyword>
<evidence type="ECO:0000256" key="1">
    <source>
        <dbReference type="ARBA" id="ARBA00001974"/>
    </source>
</evidence>
<feature type="transmembrane region" description="Helical" evidence="17">
    <location>
        <begin position="301"/>
        <end position="326"/>
    </location>
</feature>
<dbReference type="EC" id="1.16.1.7" evidence="16"/>
<dbReference type="Pfam" id="PF08030">
    <property type="entry name" value="NAD_binding_6"/>
    <property type="match status" value="1"/>
</dbReference>
<keyword evidence="6 17" id="KW-0812">Transmembrane</keyword>
<sequence>MPTTTYRNYWLPNIKSTVSSTYFGTQGAMMLIFTFPVLFVASLSCVYLYLGRNSDGSKKGIRWQYKWDEVVLSFAEVGNIALAFLFYPVARGSSVLKFFGLTSEASIKYHMWVGNIVTILFTVHGLGSITLWRITHHVNKMLYWDFADVANFAGETALLLIYTCHPVDHLEVSVEGPYGPASTHFSRQDTLVIVSGGSGITPFISIIRDLIFTSTKTERKTPHHVILIASFKNSADLSMLDVILPISDTPYDLSKLHLQIDAFVTREKVAEPEDKMVIKEVRFKASPTDAPISAVLGPHGWLWLGAIIASSFVIFLILVGIITRYYVYPKDRNTGAIFSWSLKSTLYILVVFFGIGTTATAAFLWNKKQNAVEAAKQIQNKGSPGVYNSDRELESLPYQSLAQVTTVHYGERPNLKSLLLECKGSSVGVLVCGPTKLANDVAAICGSGLAENLHFESFSFKW</sequence>
<evidence type="ECO:0000259" key="18">
    <source>
        <dbReference type="Pfam" id="PF08030"/>
    </source>
</evidence>
<dbReference type="OrthoDB" id="167398at2759"/>
<evidence type="ECO:0000256" key="2">
    <source>
        <dbReference type="ARBA" id="ARBA00004141"/>
    </source>
</evidence>
<dbReference type="InterPro" id="IPR000778">
    <property type="entry name" value="Cyt_b245_heavy_chain"/>
</dbReference>
<dbReference type="PANTHER" id="PTHR11972:SF41">
    <property type="entry name" value="FERRIC REDUCTION OXIDASE 2"/>
    <property type="match status" value="1"/>
</dbReference>
<evidence type="ECO:0000256" key="16">
    <source>
        <dbReference type="ARBA" id="ARBA00066905"/>
    </source>
</evidence>
<evidence type="ECO:0000256" key="14">
    <source>
        <dbReference type="ARBA" id="ARBA00023136"/>
    </source>
</evidence>
<keyword evidence="4" id="KW-0813">Transport</keyword>
<gene>
    <name evidence="19" type="ORF">CJ030_MR3G012273</name>
</gene>
<evidence type="ECO:0000256" key="6">
    <source>
        <dbReference type="ARBA" id="ARBA00022692"/>
    </source>
</evidence>
<dbReference type="Proteomes" id="UP000516437">
    <property type="component" value="Chromosome 3"/>
</dbReference>
<dbReference type="InterPro" id="IPR050369">
    <property type="entry name" value="RBOH/FRE"/>
</dbReference>
<keyword evidence="8" id="KW-0274">FAD</keyword>
<evidence type="ECO:0000256" key="15">
    <source>
        <dbReference type="ARBA" id="ARBA00050970"/>
    </source>
</evidence>
<dbReference type="GO" id="GO:0006811">
    <property type="term" value="P:monoatomic ion transport"/>
    <property type="evidence" value="ECO:0007669"/>
    <property type="project" value="UniProtKB-KW"/>
</dbReference>
<comment type="catalytic activity">
    <reaction evidence="15">
        <text>2 a Fe(II)-siderophore + NAD(+) + H(+) = 2 a Fe(III)-siderophore + NADH</text>
        <dbReference type="Rhea" id="RHEA:15061"/>
        <dbReference type="Rhea" id="RHEA-COMP:11342"/>
        <dbReference type="Rhea" id="RHEA-COMP:11344"/>
        <dbReference type="ChEBI" id="CHEBI:15378"/>
        <dbReference type="ChEBI" id="CHEBI:29033"/>
        <dbReference type="ChEBI" id="CHEBI:29034"/>
        <dbReference type="ChEBI" id="CHEBI:57540"/>
        <dbReference type="ChEBI" id="CHEBI:57945"/>
        <dbReference type="EC" id="1.16.1.7"/>
    </reaction>
</comment>
<evidence type="ECO:0000256" key="3">
    <source>
        <dbReference type="ARBA" id="ARBA00006278"/>
    </source>
</evidence>
<keyword evidence="13" id="KW-0406">Ion transport</keyword>
<dbReference type="AlphaFoldDB" id="A0A6A1W5T7"/>
<evidence type="ECO:0000256" key="11">
    <source>
        <dbReference type="ARBA" id="ARBA00023002"/>
    </source>
</evidence>
<comment type="caution">
    <text evidence="19">The sequence shown here is derived from an EMBL/GenBank/DDBJ whole genome shotgun (WGS) entry which is preliminary data.</text>
</comment>
<comment type="cofactor">
    <cofactor evidence="1">
        <name>FAD</name>
        <dbReference type="ChEBI" id="CHEBI:57692"/>
    </cofactor>
</comment>
<dbReference type="InterPro" id="IPR039261">
    <property type="entry name" value="FNR_nucleotide-bd"/>
</dbReference>
<proteinExistence type="inferred from homology"/>
<keyword evidence="7" id="KW-0479">Metal-binding</keyword>
<evidence type="ECO:0000256" key="17">
    <source>
        <dbReference type="SAM" id="Phobius"/>
    </source>
</evidence>
<dbReference type="Gene3D" id="3.40.50.80">
    <property type="entry name" value="Nucleotide-binding domain of ferredoxin-NADP reductase (FNR) module"/>
    <property type="match status" value="2"/>
</dbReference>
<dbReference type="EMBL" id="RXIC02000021">
    <property type="protein sequence ID" value="KAB1219477.1"/>
    <property type="molecule type" value="Genomic_DNA"/>
</dbReference>
<evidence type="ECO:0000256" key="5">
    <source>
        <dbReference type="ARBA" id="ARBA00022630"/>
    </source>
</evidence>
<dbReference type="GO" id="GO:0140618">
    <property type="term" value="F:ferric-chelate reductase (NADH) activity"/>
    <property type="evidence" value="ECO:0007669"/>
    <property type="project" value="UniProtKB-EC"/>
</dbReference>
<feature type="transmembrane region" description="Helical" evidence="17">
    <location>
        <begin position="346"/>
        <end position="366"/>
    </location>
</feature>
<evidence type="ECO:0000256" key="12">
    <source>
        <dbReference type="ARBA" id="ARBA00023004"/>
    </source>
</evidence>
<evidence type="ECO:0000256" key="8">
    <source>
        <dbReference type="ARBA" id="ARBA00022827"/>
    </source>
</evidence>
<reference evidence="19 20" key="1">
    <citation type="journal article" date="2019" name="Plant Biotechnol. J.">
        <title>The red bayberry genome and genetic basis of sex determination.</title>
        <authorList>
            <person name="Jia H.M."/>
            <person name="Jia H.J."/>
            <person name="Cai Q.L."/>
            <person name="Wang Y."/>
            <person name="Zhao H.B."/>
            <person name="Yang W.F."/>
            <person name="Wang G.Y."/>
            <person name="Li Y.H."/>
            <person name="Zhan D.L."/>
            <person name="Shen Y.T."/>
            <person name="Niu Q.F."/>
            <person name="Chang L."/>
            <person name="Qiu J."/>
            <person name="Zhao L."/>
            <person name="Xie H.B."/>
            <person name="Fu W.Y."/>
            <person name="Jin J."/>
            <person name="Li X.W."/>
            <person name="Jiao Y."/>
            <person name="Zhou C.C."/>
            <person name="Tu T."/>
            <person name="Chai C.Y."/>
            <person name="Gao J.L."/>
            <person name="Fan L.J."/>
            <person name="van de Weg E."/>
            <person name="Wang J.Y."/>
            <person name="Gao Z.S."/>
        </authorList>
    </citation>
    <scope>NUCLEOTIDE SEQUENCE [LARGE SCALE GENOMIC DNA]</scope>
    <source>
        <tissue evidence="19">Leaves</tissue>
    </source>
</reference>
<dbReference type="PRINTS" id="PR00466">
    <property type="entry name" value="GP91PHOX"/>
</dbReference>
<keyword evidence="12" id="KW-0408">Iron</keyword>
<evidence type="ECO:0000256" key="7">
    <source>
        <dbReference type="ARBA" id="ARBA00022723"/>
    </source>
</evidence>
<dbReference type="InterPro" id="IPR013121">
    <property type="entry name" value="Fe_red_NAD-bd_6"/>
</dbReference>